<dbReference type="InterPro" id="IPR008331">
    <property type="entry name" value="Ferritin_DPS_dom"/>
</dbReference>
<keyword evidence="6 18" id="KW-0812">Transmembrane</keyword>
<keyword evidence="4 17" id="KW-0409">Iron storage</keyword>
<dbReference type="InterPro" id="IPR009040">
    <property type="entry name" value="Ferritin-like_diiron"/>
</dbReference>
<evidence type="ECO:0000256" key="1">
    <source>
        <dbReference type="ARBA" id="ARBA00004141"/>
    </source>
</evidence>
<dbReference type="PRINTS" id="PR01077">
    <property type="entry name" value="CLAUDIN"/>
</dbReference>
<evidence type="ECO:0000256" key="2">
    <source>
        <dbReference type="ARBA" id="ARBA00004496"/>
    </source>
</evidence>
<keyword evidence="10 18" id="KW-0472">Membrane</keyword>
<dbReference type="InterPro" id="IPR012347">
    <property type="entry name" value="Ferritin-like"/>
</dbReference>
<comment type="caution">
    <text evidence="20">The sequence shown here is derived from an EMBL/GenBank/DDBJ whole genome shotgun (WGS) entry which is preliminary data.</text>
</comment>
<dbReference type="SUPFAM" id="SSF47240">
    <property type="entry name" value="Ferritin-like"/>
    <property type="match status" value="1"/>
</dbReference>
<comment type="function">
    <text evidence="14">Stores iron in a soluble, non-toxic, readily available form. Important for iron homeostasis. Iron is taken up in the ferrous form and deposited as ferric hydroxides after oxidation. Also plays a role in delivery of iron to cells. Mediates iron uptake in capsule cells of the developing kidney. Delivery to lysosomes by the cargo receptor NCOA4 for autophagic degradation and release or iron.</text>
</comment>
<gene>
    <name evidence="20" type="ORF">QTO34_000919</name>
</gene>
<feature type="domain" description="Ferritin-like diiron" evidence="19">
    <location>
        <begin position="7"/>
        <end position="156"/>
    </location>
</feature>
<dbReference type="PROSITE" id="PS50905">
    <property type="entry name" value="FERRITIN_LIKE"/>
    <property type="match status" value="1"/>
</dbReference>
<feature type="binding site" evidence="16">
    <location>
        <position position="104"/>
    </location>
    <ligand>
        <name>Fe cation</name>
        <dbReference type="ChEBI" id="CHEBI:24875"/>
        <label>1</label>
    </ligand>
</feature>
<proteinExistence type="inferred from homology"/>
<dbReference type="GO" id="GO:0006879">
    <property type="term" value="P:intracellular iron ion homeostasis"/>
    <property type="evidence" value="ECO:0007669"/>
    <property type="project" value="UniProtKB-KW"/>
</dbReference>
<comment type="subcellular location">
    <subcellularLocation>
        <location evidence="13">Autolysosome</location>
    </subcellularLocation>
    <subcellularLocation>
        <location evidence="2">Cytoplasm</location>
    </subcellularLocation>
    <subcellularLocation>
        <location evidence="1">Membrane</location>
        <topology evidence="1">Multi-pass membrane protein</topology>
    </subcellularLocation>
</comment>
<feature type="transmembrane region" description="Helical" evidence="18">
    <location>
        <begin position="285"/>
        <end position="304"/>
    </location>
</feature>
<evidence type="ECO:0000256" key="5">
    <source>
        <dbReference type="ARBA" id="ARBA00022490"/>
    </source>
</evidence>
<evidence type="ECO:0000259" key="19">
    <source>
        <dbReference type="PROSITE" id="PS50905"/>
    </source>
</evidence>
<dbReference type="Proteomes" id="UP001177744">
    <property type="component" value="Unassembled WGS sequence"/>
</dbReference>
<evidence type="ECO:0000256" key="3">
    <source>
        <dbReference type="ARBA" id="ARBA00007513"/>
    </source>
</evidence>
<feature type="transmembrane region" description="Helical" evidence="18">
    <location>
        <begin position="377"/>
        <end position="397"/>
    </location>
</feature>
<accession>A0AA40LUT6</accession>
<evidence type="ECO:0000256" key="10">
    <source>
        <dbReference type="ARBA" id="ARBA00023136"/>
    </source>
</evidence>
<dbReference type="GO" id="GO:0031410">
    <property type="term" value="C:cytoplasmic vesicle"/>
    <property type="evidence" value="ECO:0007669"/>
    <property type="project" value="UniProtKB-KW"/>
</dbReference>
<evidence type="ECO:0000256" key="7">
    <source>
        <dbReference type="ARBA" id="ARBA00022723"/>
    </source>
</evidence>
<dbReference type="InterPro" id="IPR001519">
    <property type="entry name" value="Ferritin"/>
</dbReference>
<keyword evidence="9 16" id="KW-0408">Iron</keyword>
<comment type="similarity">
    <text evidence="3 17">Belongs to the ferritin family.</text>
</comment>
<keyword evidence="21" id="KW-1185">Reference proteome</keyword>
<keyword evidence="7 16" id="KW-0479">Metal-binding</keyword>
<evidence type="ECO:0000256" key="12">
    <source>
        <dbReference type="ARBA" id="ARBA00023329"/>
    </source>
</evidence>
<dbReference type="GO" id="GO:0016020">
    <property type="term" value="C:membrane"/>
    <property type="evidence" value="ECO:0007669"/>
    <property type="project" value="UniProtKB-SubCell"/>
</dbReference>
<evidence type="ECO:0000256" key="15">
    <source>
        <dbReference type="ARBA" id="ARBA00047045"/>
    </source>
</evidence>
<dbReference type="InterPro" id="IPR009078">
    <property type="entry name" value="Ferritin-like_SF"/>
</dbReference>
<dbReference type="Gene3D" id="1.20.140.150">
    <property type="match status" value="1"/>
</dbReference>
<evidence type="ECO:0000256" key="14">
    <source>
        <dbReference type="ARBA" id="ARBA00045578"/>
    </source>
</evidence>
<evidence type="ECO:0000313" key="20">
    <source>
        <dbReference type="EMBL" id="KAK1347056.1"/>
    </source>
</evidence>
<evidence type="ECO:0000256" key="16">
    <source>
        <dbReference type="PIRSR" id="PIRSR601519-1"/>
    </source>
</evidence>
<dbReference type="GO" id="GO:0006826">
    <property type="term" value="P:iron ion transport"/>
    <property type="evidence" value="ECO:0007669"/>
    <property type="project" value="InterPro"/>
</dbReference>
<dbReference type="InterPro" id="IPR004031">
    <property type="entry name" value="PMP22/EMP/MP20/Claudin"/>
</dbReference>
<evidence type="ECO:0000256" key="9">
    <source>
        <dbReference type="ARBA" id="ARBA00023004"/>
    </source>
</evidence>
<evidence type="ECO:0000313" key="21">
    <source>
        <dbReference type="Proteomes" id="UP001177744"/>
    </source>
</evidence>
<keyword evidence="11" id="KW-0458">Lysosome</keyword>
<dbReference type="AlphaFoldDB" id="A0AA40LUT6"/>
<sequence>MSSQICQNYCTEVEAAVNRLANLHLRASHTYLSLGYYFDRDSVALEGGGRFFCELVEKKHEGTERLLKLQNKRGGRLLFQDVQKPSQEDWAKTQDAMEATLALEKSLNQALLELHALASTRADPHVCDFLENHFRVLLSSLPYRLLLQAAPNKLLAQGPLSQALLLGNLTQDNEQVHFQDIPRTDDHVGLGMSPGYRAMASFDKANCQAASLAINILGWLLIVVCMGQANWRVWYIESSPEPSWGLAYVGMWKVCTYQPNSPQTRPIACHRYTYRDTYLPMDIRFAQNLLLAASLLGLLGKWLMIMGLRRVYAGQLQKDTTCNLFLISRILSIVAGSFIFIAVLCNHHAVKNEEGIHFPPSFHIPFTPERQEIGSTVYLAVLAACLMLLSGLFTISFQLPPNSQMYPQISQL</sequence>
<feature type="transmembrane region" description="Helical" evidence="18">
    <location>
        <begin position="209"/>
        <end position="231"/>
    </location>
</feature>
<protein>
    <recommendedName>
        <fullName evidence="17">Ferritin</fullName>
    </recommendedName>
</protein>
<evidence type="ECO:0000256" key="13">
    <source>
        <dbReference type="ARBA" id="ARBA00044942"/>
    </source>
</evidence>
<dbReference type="Pfam" id="PF00210">
    <property type="entry name" value="Ferritin"/>
    <property type="match status" value="1"/>
</dbReference>
<evidence type="ECO:0000256" key="11">
    <source>
        <dbReference type="ARBA" id="ARBA00023228"/>
    </source>
</evidence>
<dbReference type="Gene3D" id="1.20.1260.10">
    <property type="match status" value="1"/>
</dbReference>
<dbReference type="FunFam" id="1.20.1260.10:FF:000009">
    <property type="entry name" value="Ferritin light chain"/>
    <property type="match status" value="1"/>
</dbReference>
<dbReference type="EMBL" id="JAULJE010000001">
    <property type="protein sequence ID" value="KAK1347056.1"/>
    <property type="molecule type" value="Genomic_DNA"/>
</dbReference>
<evidence type="ECO:0000256" key="18">
    <source>
        <dbReference type="SAM" id="Phobius"/>
    </source>
</evidence>
<keyword evidence="5" id="KW-0963">Cytoplasm</keyword>
<dbReference type="PANTHER" id="PTHR11431">
    <property type="entry name" value="FERRITIN"/>
    <property type="match status" value="1"/>
</dbReference>
<name>A0AA40LUT6_CNENI</name>
<dbReference type="GO" id="GO:0044754">
    <property type="term" value="C:autolysosome"/>
    <property type="evidence" value="ECO:0007669"/>
    <property type="project" value="UniProtKB-SubCell"/>
</dbReference>
<keyword evidence="12" id="KW-0968">Cytoplasmic vesicle</keyword>
<organism evidence="20 21">
    <name type="scientific">Cnephaeus nilssonii</name>
    <name type="common">Northern bat</name>
    <name type="synonym">Eptesicus nilssonii</name>
    <dbReference type="NCBI Taxonomy" id="3371016"/>
    <lineage>
        <taxon>Eukaryota</taxon>
        <taxon>Metazoa</taxon>
        <taxon>Chordata</taxon>
        <taxon>Craniata</taxon>
        <taxon>Vertebrata</taxon>
        <taxon>Euteleostomi</taxon>
        <taxon>Mammalia</taxon>
        <taxon>Eutheria</taxon>
        <taxon>Laurasiatheria</taxon>
        <taxon>Chiroptera</taxon>
        <taxon>Yangochiroptera</taxon>
        <taxon>Vespertilionidae</taxon>
        <taxon>Cnephaeus</taxon>
    </lineage>
</organism>
<comment type="subunit">
    <text evidence="15">Oligomer of 24 subunits. There are two types of subunits: L (light) chain and H (heavy) chain. The major chain can be light or heavy, depending on the species and tissue type. The functional molecule forms a roughly spherical shell with a diameter of 12 nm and contains a central cavity into which the insoluble mineral iron core is deposited. Interacts with NCOA4.</text>
</comment>
<evidence type="ECO:0000256" key="4">
    <source>
        <dbReference type="ARBA" id="ARBA00022434"/>
    </source>
</evidence>
<evidence type="ECO:0000256" key="17">
    <source>
        <dbReference type="RuleBase" id="RU361145"/>
    </source>
</evidence>
<reference evidence="20" key="1">
    <citation type="submission" date="2023-06" db="EMBL/GenBank/DDBJ databases">
        <title>Reference genome for the Northern bat (Eptesicus nilssonii), a most northern bat species.</title>
        <authorList>
            <person name="Laine V.N."/>
            <person name="Pulliainen A.T."/>
            <person name="Lilley T.M."/>
        </authorList>
    </citation>
    <scope>NUCLEOTIDE SEQUENCE</scope>
    <source>
        <strain evidence="20">BLF_Eptnil</strain>
        <tissue evidence="20">Kidney</tissue>
    </source>
</reference>
<feature type="transmembrane region" description="Helical" evidence="18">
    <location>
        <begin position="324"/>
        <end position="344"/>
    </location>
</feature>
<keyword evidence="8 18" id="KW-1133">Transmembrane helix</keyword>
<dbReference type="PANTHER" id="PTHR11431:SF47">
    <property type="entry name" value="FERRITIN LIGHT CHAIN"/>
    <property type="match status" value="1"/>
</dbReference>
<dbReference type="Pfam" id="PF13903">
    <property type="entry name" value="Claudin_2"/>
    <property type="match status" value="1"/>
</dbReference>
<evidence type="ECO:0000256" key="8">
    <source>
        <dbReference type="ARBA" id="ARBA00022989"/>
    </source>
</evidence>
<evidence type="ECO:0000256" key="6">
    <source>
        <dbReference type="ARBA" id="ARBA00022692"/>
    </source>
</evidence>
<dbReference type="GO" id="GO:0008198">
    <property type="term" value="F:ferrous iron binding"/>
    <property type="evidence" value="ECO:0007669"/>
    <property type="project" value="TreeGrafter"/>
</dbReference>
<dbReference type="GO" id="GO:0008199">
    <property type="term" value="F:ferric iron binding"/>
    <property type="evidence" value="ECO:0007669"/>
    <property type="project" value="InterPro"/>
</dbReference>